<proteinExistence type="predicted"/>
<dbReference type="AlphaFoldDB" id="A0A383D0B6"/>
<name>A0A383D0B6_9ZZZZ</name>
<organism evidence="1">
    <name type="scientific">marine metagenome</name>
    <dbReference type="NCBI Taxonomy" id="408172"/>
    <lineage>
        <taxon>unclassified sequences</taxon>
        <taxon>metagenomes</taxon>
        <taxon>ecological metagenomes</taxon>
    </lineage>
</organism>
<evidence type="ECO:0000313" key="1">
    <source>
        <dbReference type="EMBL" id="SVE37754.1"/>
    </source>
</evidence>
<accession>A0A383D0B6</accession>
<dbReference type="EMBL" id="UINC01213124">
    <property type="protein sequence ID" value="SVE37754.1"/>
    <property type="molecule type" value="Genomic_DNA"/>
</dbReference>
<gene>
    <name evidence="1" type="ORF">METZ01_LOCUS490608</name>
</gene>
<reference evidence="1" key="1">
    <citation type="submission" date="2018-05" db="EMBL/GenBank/DDBJ databases">
        <authorList>
            <person name="Lanie J.A."/>
            <person name="Ng W.-L."/>
            <person name="Kazmierczak K.M."/>
            <person name="Andrzejewski T.M."/>
            <person name="Davidsen T.M."/>
            <person name="Wayne K.J."/>
            <person name="Tettelin H."/>
            <person name="Glass J.I."/>
            <person name="Rusch D."/>
            <person name="Podicherti R."/>
            <person name="Tsui H.-C.T."/>
            <person name="Winkler M.E."/>
        </authorList>
    </citation>
    <scope>NUCLEOTIDE SEQUENCE</scope>
</reference>
<sequence length="108" mass="12657">MFFANAEAPYTNRSALQLSTISPTRKMTMFKSTTTCNRKYFARLSQKECHLPMLAAFYFRQILSIDVNFRRIRKLGRTYTHKTSYSVSVKKQQNRMESMLSVKIAREG</sequence>
<protein>
    <submittedName>
        <fullName evidence="1">Uncharacterized protein</fullName>
    </submittedName>
</protein>